<keyword evidence="6 10" id="KW-0812">Transmembrane</keyword>
<keyword evidence="9 10" id="KW-0472">Membrane</keyword>
<dbReference type="InterPro" id="IPR024961">
    <property type="entry name" value="T2SS_GspC_N"/>
</dbReference>
<accession>A4A5J6</accession>
<evidence type="ECO:0000256" key="10">
    <source>
        <dbReference type="SAM" id="Phobius"/>
    </source>
</evidence>
<dbReference type="RefSeq" id="WP_023660139.1">
    <property type="nucleotide sequence ID" value="NZ_CM002299.1"/>
</dbReference>
<keyword evidence="3" id="KW-0813">Transport</keyword>
<dbReference type="GO" id="GO:0015628">
    <property type="term" value="P:protein secretion by the type II secretion system"/>
    <property type="evidence" value="ECO:0007669"/>
    <property type="project" value="InterPro"/>
</dbReference>
<dbReference type="OrthoDB" id="1491375at2"/>
<reference evidence="12 13" key="2">
    <citation type="journal article" date="2009" name="PLoS ONE">
        <title>The photosynthetic apparatus and its regulation in the aerobic gammaproteobacterium Congregibacter litoralis gen. nov., sp. nov.</title>
        <authorList>
            <person name="Spring S."/>
            <person name="Lunsdorf H."/>
            <person name="Fuchs B.M."/>
            <person name="Tindall B.J."/>
        </authorList>
    </citation>
    <scope>NUCLEOTIDE SEQUENCE [LARGE SCALE GENOMIC DNA]</scope>
    <source>
        <strain evidence="12">KT71</strain>
    </source>
</reference>
<feature type="transmembrane region" description="Helical" evidence="10">
    <location>
        <begin position="39"/>
        <end position="60"/>
    </location>
</feature>
<dbReference type="NCBIfam" id="TIGR01713">
    <property type="entry name" value="typeII_sec_gspC"/>
    <property type="match status" value="1"/>
</dbReference>
<name>A4A5J6_9GAMM</name>
<evidence type="ECO:0000256" key="4">
    <source>
        <dbReference type="ARBA" id="ARBA00022475"/>
    </source>
</evidence>
<dbReference type="Gene3D" id="2.30.42.10">
    <property type="match status" value="1"/>
</dbReference>
<evidence type="ECO:0000256" key="5">
    <source>
        <dbReference type="ARBA" id="ARBA00022519"/>
    </source>
</evidence>
<gene>
    <name evidence="12" type="ORF">KT71_10577</name>
</gene>
<dbReference type="Pfam" id="PF11356">
    <property type="entry name" value="T2SSC"/>
    <property type="match status" value="1"/>
</dbReference>
<keyword evidence="4" id="KW-1003">Cell membrane</keyword>
<dbReference type="SUPFAM" id="SSF50156">
    <property type="entry name" value="PDZ domain-like"/>
    <property type="match status" value="1"/>
</dbReference>
<keyword evidence="7" id="KW-0653">Protein transport</keyword>
<comment type="subcellular location">
    <subcellularLocation>
        <location evidence="1">Cell inner membrane</location>
    </subcellularLocation>
</comment>
<dbReference type="STRING" id="314285.KT71_10577"/>
<evidence type="ECO:0000256" key="6">
    <source>
        <dbReference type="ARBA" id="ARBA00022692"/>
    </source>
</evidence>
<protein>
    <submittedName>
        <fullName evidence="12">Type II secretion system protein C (GspC)</fullName>
    </submittedName>
</protein>
<evidence type="ECO:0000256" key="9">
    <source>
        <dbReference type="ARBA" id="ARBA00023136"/>
    </source>
</evidence>
<dbReference type="Gene3D" id="2.30.30.830">
    <property type="match status" value="1"/>
</dbReference>
<keyword evidence="13" id="KW-1185">Reference proteome</keyword>
<evidence type="ECO:0000256" key="7">
    <source>
        <dbReference type="ARBA" id="ARBA00022927"/>
    </source>
</evidence>
<evidence type="ECO:0000256" key="2">
    <source>
        <dbReference type="ARBA" id="ARBA00007986"/>
    </source>
</evidence>
<evidence type="ECO:0000256" key="8">
    <source>
        <dbReference type="ARBA" id="ARBA00022989"/>
    </source>
</evidence>
<reference evidence="12 13" key="1">
    <citation type="journal article" date="2007" name="Proc. Natl. Acad. Sci. U.S.A.">
        <title>Characterization of a marine gammaproteobacterium capable of aerobic anoxygenic photosynthesis.</title>
        <authorList>
            <person name="Fuchs B.M."/>
            <person name="Spring S."/>
            <person name="Teeling H."/>
            <person name="Quast C."/>
            <person name="Wulf J."/>
            <person name="Schattenhofer M."/>
            <person name="Yan S."/>
            <person name="Ferriera S."/>
            <person name="Johnson J."/>
            <person name="Glockner F.O."/>
            <person name="Amann R."/>
        </authorList>
    </citation>
    <scope>NUCLEOTIDE SEQUENCE [LARGE SCALE GENOMIC DNA]</scope>
    <source>
        <strain evidence="12">KT71</strain>
    </source>
</reference>
<evidence type="ECO:0000313" key="13">
    <source>
        <dbReference type="Proteomes" id="UP000019205"/>
    </source>
</evidence>
<evidence type="ECO:0000259" key="11">
    <source>
        <dbReference type="Pfam" id="PF11356"/>
    </source>
</evidence>
<evidence type="ECO:0000256" key="3">
    <source>
        <dbReference type="ARBA" id="ARBA00022448"/>
    </source>
</evidence>
<proteinExistence type="inferred from homology"/>
<dbReference type="eggNOG" id="COG3031">
    <property type="taxonomic scope" value="Bacteria"/>
</dbReference>
<evidence type="ECO:0000256" key="1">
    <source>
        <dbReference type="ARBA" id="ARBA00004533"/>
    </source>
</evidence>
<sequence>MTALWQTRLASFTSQMNNGAVTAFRYFSRPTIFSRLKKGAVVLLCLWIALSLWTGLWSFFPEAKPLPQTEVINPVTSGSSGGTRTSVDIEALAAAHLFGEPGTVVSPEALAAATGRAPAMSESEASVALAGIEDGAPDTRLPLLLKGVLAASEAGLGQAVIEHRNAQDLYQVGDELPVSGEVVLAKVLPALVVLDNGGRYEVLRLFEDSELSASVATASRTQPASTDAGAMDVTVDAEAAEIASAYRERLYRDPQSLVEVVRVAAVREGDQLRGYRVSPGNAADEFSALGFQSGDLVTAINGMSLTDPANTVRLYQAMRSAKEAVFELQRKGESVTLNVDLGASTVGNGS</sequence>
<dbReference type="Proteomes" id="UP000019205">
    <property type="component" value="Chromosome"/>
</dbReference>
<keyword evidence="8 10" id="KW-1133">Transmembrane helix</keyword>
<dbReference type="EMBL" id="AAOA02000003">
    <property type="protein sequence ID" value="EAQ99067.2"/>
    <property type="molecule type" value="Genomic_DNA"/>
</dbReference>
<dbReference type="InterPro" id="IPR036034">
    <property type="entry name" value="PDZ_sf"/>
</dbReference>
<organism evidence="12 13">
    <name type="scientific">Congregibacter litoralis KT71</name>
    <dbReference type="NCBI Taxonomy" id="314285"/>
    <lineage>
        <taxon>Bacteria</taxon>
        <taxon>Pseudomonadati</taxon>
        <taxon>Pseudomonadota</taxon>
        <taxon>Gammaproteobacteria</taxon>
        <taxon>Cellvibrionales</taxon>
        <taxon>Halieaceae</taxon>
        <taxon>Congregibacter</taxon>
    </lineage>
</organism>
<keyword evidence="5" id="KW-0997">Cell inner membrane</keyword>
<dbReference type="InterPro" id="IPR001639">
    <property type="entry name" value="T2SS_protein-GspC"/>
</dbReference>
<feature type="domain" description="Type II secretion system protein GspC N-terminal" evidence="11">
    <location>
        <begin position="42"/>
        <end position="205"/>
    </location>
</feature>
<evidence type="ECO:0000313" key="12">
    <source>
        <dbReference type="EMBL" id="EAQ99067.2"/>
    </source>
</evidence>
<dbReference type="GO" id="GO:0005886">
    <property type="term" value="C:plasma membrane"/>
    <property type="evidence" value="ECO:0007669"/>
    <property type="project" value="UniProtKB-SubCell"/>
</dbReference>
<dbReference type="AlphaFoldDB" id="A4A5J6"/>
<comment type="similarity">
    <text evidence="2">Belongs to the GSP C family.</text>
</comment>
<dbReference type="HOGENOM" id="CLU_068012_0_0_6"/>
<dbReference type="GO" id="GO:0015627">
    <property type="term" value="C:type II protein secretion system complex"/>
    <property type="evidence" value="ECO:0007669"/>
    <property type="project" value="InterPro"/>
</dbReference>
<comment type="caution">
    <text evidence="12">The sequence shown here is derived from an EMBL/GenBank/DDBJ whole genome shotgun (WGS) entry which is preliminary data.</text>
</comment>